<dbReference type="Gene3D" id="3.40.50.1820">
    <property type="entry name" value="alpha/beta hydrolase"/>
    <property type="match status" value="1"/>
</dbReference>
<dbReference type="InterPro" id="IPR050266">
    <property type="entry name" value="AB_hydrolase_sf"/>
</dbReference>
<evidence type="ECO:0000313" key="3">
    <source>
        <dbReference type="EMBL" id="GAA5080883.1"/>
    </source>
</evidence>
<organism evidence="3 4">
    <name type="scientific">[Roseibacterium] beibuensis</name>
    <dbReference type="NCBI Taxonomy" id="1193142"/>
    <lineage>
        <taxon>Bacteria</taxon>
        <taxon>Pseudomonadati</taxon>
        <taxon>Pseudomonadota</taxon>
        <taxon>Alphaproteobacteria</taxon>
        <taxon>Rhodobacterales</taxon>
        <taxon>Roseobacteraceae</taxon>
        <taxon>Roseicyclus</taxon>
    </lineage>
</organism>
<dbReference type="PANTHER" id="PTHR43798">
    <property type="entry name" value="MONOACYLGLYCEROL LIPASE"/>
    <property type="match status" value="1"/>
</dbReference>
<feature type="domain" description="AB hydrolase-1" evidence="2">
    <location>
        <begin position="22"/>
        <end position="277"/>
    </location>
</feature>
<name>A0ABP9LLE9_9RHOB</name>
<dbReference type="RefSeq" id="WP_259554187.1">
    <property type="nucleotide sequence ID" value="NZ_BAABHW010000007.1"/>
</dbReference>
<dbReference type="Pfam" id="PF00561">
    <property type="entry name" value="Abhydrolase_1"/>
    <property type="match status" value="1"/>
</dbReference>
<comment type="caution">
    <text evidence="3">The sequence shown here is derived from an EMBL/GenBank/DDBJ whole genome shotgun (WGS) entry which is preliminary data.</text>
</comment>
<keyword evidence="4" id="KW-1185">Reference proteome</keyword>
<dbReference type="PRINTS" id="PR00412">
    <property type="entry name" value="EPOXHYDRLASE"/>
</dbReference>
<evidence type="ECO:0000259" key="2">
    <source>
        <dbReference type="Pfam" id="PF00561"/>
    </source>
</evidence>
<dbReference type="Proteomes" id="UP001499910">
    <property type="component" value="Unassembled WGS sequence"/>
</dbReference>
<protein>
    <submittedName>
        <fullName evidence="3">Alpha/beta hydrolase</fullName>
    </submittedName>
</protein>
<dbReference type="GO" id="GO:0016787">
    <property type="term" value="F:hydrolase activity"/>
    <property type="evidence" value="ECO:0007669"/>
    <property type="project" value="UniProtKB-KW"/>
</dbReference>
<evidence type="ECO:0000313" key="4">
    <source>
        <dbReference type="Proteomes" id="UP001499910"/>
    </source>
</evidence>
<keyword evidence="1 3" id="KW-0378">Hydrolase</keyword>
<dbReference type="EMBL" id="BAABHW010000007">
    <property type="protein sequence ID" value="GAA5080883.1"/>
    <property type="molecule type" value="Genomic_DNA"/>
</dbReference>
<proteinExistence type="predicted"/>
<reference evidence="4" key="1">
    <citation type="journal article" date="2019" name="Int. J. Syst. Evol. Microbiol.">
        <title>The Global Catalogue of Microorganisms (GCM) 10K type strain sequencing project: providing services to taxonomists for standard genome sequencing and annotation.</title>
        <authorList>
            <consortium name="The Broad Institute Genomics Platform"/>
            <consortium name="The Broad Institute Genome Sequencing Center for Infectious Disease"/>
            <person name="Wu L."/>
            <person name="Ma J."/>
        </authorList>
    </citation>
    <scope>NUCLEOTIDE SEQUENCE [LARGE SCALE GENOMIC DNA]</scope>
    <source>
        <strain evidence="4">JCM 18015</strain>
    </source>
</reference>
<gene>
    <name evidence="3" type="ORF">GCM10023209_34970</name>
</gene>
<dbReference type="InterPro" id="IPR000073">
    <property type="entry name" value="AB_hydrolase_1"/>
</dbReference>
<evidence type="ECO:0000256" key="1">
    <source>
        <dbReference type="ARBA" id="ARBA00022801"/>
    </source>
</evidence>
<dbReference type="PANTHER" id="PTHR43798:SF31">
    <property type="entry name" value="AB HYDROLASE SUPERFAMILY PROTEIN YCLE"/>
    <property type="match status" value="1"/>
</dbReference>
<dbReference type="InterPro" id="IPR000639">
    <property type="entry name" value="Epox_hydrolase-like"/>
</dbReference>
<accession>A0ABP9LLE9</accession>
<dbReference type="SUPFAM" id="SSF53474">
    <property type="entry name" value="alpha/beta-Hydrolases"/>
    <property type="match status" value="1"/>
</dbReference>
<dbReference type="InterPro" id="IPR029058">
    <property type="entry name" value="AB_hydrolase_fold"/>
</dbReference>
<sequence>MKATRAGALEICYEESGPEDGKPVIMLHGFPYDALAFDAVSTRLSARGFRCIVPYLRGFGATRFLSSATIRSGQQAALGADLIALMDALHIDRAFLGGFDWGGRAACIVAALWPERVLGLVSCGQGYNIQDIASARRPAPAIEEARYWYMFYFNMERGRAGLAENRNDLCRHIWSLWSPSWAFDEDTFARTAVSFENPDFVDIVVHSYRHRFGETPGDPALDQIERTLARQPDIGVPAIVLQGADDGVDPPASDDADAVHFTNFYERRIVEAAGHNPPQEAPDAFAKAILDLA</sequence>